<keyword evidence="2 5" id="KW-0963">Cytoplasm</keyword>
<feature type="active site" description="Nucleophile" evidence="5">
    <location>
        <position position="77"/>
    </location>
</feature>
<dbReference type="GO" id="GO:0090499">
    <property type="term" value="F:pimelyl-[acyl-carrier protein] methyl ester esterase activity"/>
    <property type="evidence" value="ECO:0007669"/>
    <property type="project" value="UniProtKB-EC"/>
</dbReference>
<dbReference type="Proteomes" id="UP000044071">
    <property type="component" value="Unassembled WGS sequence"/>
</dbReference>
<keyword evidence="4 5" id="KW-0378">Hydrolase</keyword>
<feature type="binding site" evidence="5">
    <location>
        <begin position="138"/>
        <end position="142"/>
    </location>
    <ligand>
        <name>substrate</name>
    </ligand>
</feature>
<dbReference type="RefSeq" id="WP_043874909.1">
    <property type="nucleotide sequence ID" value="NZ_CCVW01000003.1"/>
</dbReference>
<evidence type="ECO:0000256" key="4">
    <source>
        <dbReference type="ARBA" id="ARBA00022801"/>
    </source>
</evidence>
<dbReference type="SUPFAM" id="SSF53474">
    <property type="entry name" value="alpha/beta-Hydrolases"/>
    <property type="match status" value="1"/>
</dbReference>
<feature type="active site" evidence="5">
    <location>
        <position position="192"/>
    </location>
</feature>
<comment type="catalytic activity">
    <reaction evidence="5">
        <text>6-carboxyhexanoyl-[ACP] methyl ester + H2O = 6-carboxyhexanoyl-[ACP] + methanol + H(+)</text>
        <dbReference type="Rhea" id="RHEA:42700"/>
        <dbReference type="Rhea" id="RHEA-COMP:9955"/>
        <dbReference type="Rhea" id="RHEA-COMP:10186"/>
        <dbReference type="ChEBI" id="CHEBI:15377"/>
        <dbReference type="ChEBI" id="CHEBI:15378"/>
        <dbReference type="ChEBI" id="CHEBI:17790"/>
        <dbReference type="ChEBI" id="CHEBI:78846"/>
        <dbReference type="ChEBI" id="CHEBI:82735"/>
        <dbReference type="EC" id="3.1.1.85"/>
    </reaction>
</comment>
<dbReference type="EC" id="3.1.1.85" evidence="5"/>
<feature type="domain" description="AB hydrolase-1" evidence="6">
    <location>
        <begin position="14"/>
        <end position="230"/>
    </location>
</feature>
<dbReference type="eggNOG" id="COG0596">
    <property type="taxonomic scope" value="Bacteria"/>
</dbReference>
<comment type="function">
    <text evidence="5">The physiological role of BioH is to remove the methyl group introduced by BioC when the pimeloyl moiety is complete. It allows to synthesize pimeloyl-ACP via the fatty acid synthetic pathway through the hydrolysis of the ester bonds of pimeloyl-ACP esters.</text>
</comment>
<dbReference type="OrthoDB" id="9780744at2"/>
<evidence type="ECO:0000313" key="8">
    <source>
        <dbReference type="Proteomes" id="UP000044071"/>
    </source>
</evidence>
<keyword evidence="3 5" id="KW-0093">Biotin biosynthesis</keyword>
<evidence type="ECO:0000259" key="6">
    <source>
        <dbReference type="Pfam" id="PF12697"/>
    </source>
</evidence>
<dbReference type="PANTHER" id="PTHR43194">
    <property type="entry name" value="HYDROLASE ALPHA/BETA FOLD FAMILY"/>
    <property type="match status" value="1"/>
</dbReference>
<comment type="similarity">
    <text evidence="5">Belongs to the AB hydrolase superfamily. Carboxylesterase BioH family.</text>
</comment>
<dbReference type="Gene3D" id="3.40.50.1820">
    <property type="entry name" value="alpha/beta hydrolase"/>
    <property type="match status" value="1"/>
</dbReference>
<dbReference type="InterPro" id="IPR029058">
    <property type="entry name" value="AB_hydrolase_fold"/>
</dbReference>
<evidence type="ECO:0000313" key="7">
    <source>
        <dbReference type="EMBL" id="CDZ78414.1"/>
    </source>
</evidence>
<keyword evidence="8" id="KW-1185">Reference proteome</keyword>
<dbReference type="STRING" id="1034943.BN59_02724"/>
<dbReference type="InterPro" id="IPR050228">
    <property type="entry name" value="Carboxylesterase_BioH"/>
</dbReference>
<reference evidence="7 8" key="1">
    <citation type="submission" date="2014-06" db="EMBL/GenBank/DDBJ databases">
        <authorList>
            <person name="Urmite Genomes Urmite Genomes"/>
        </authorList>
    </citation>
    <scope>NUCLEOTIDE SEQUENCE [LARGE SCALE GENOMIC DNA]</scope>
</reference>
<proteinExistence type="inferred from homology"/>
<feature type="active site" evidence="5">
    <location>
        <position position="220"/>
    </location>
</feature>
<feature type="binding site" evidence="5">
    <location>
        <position position="20"/>
    </location>
    <ligand>
        <name>substrate</name>
    </ligand>
</feature>
<dbReference type="UniPathway" id="UPA00078"/>
<feature type="binding site" evidence="5">
    <location>
        <begin position="77"/>
        <end position="78"/>
    </location>
    <ligand>
        <name>substrate</name>
    </ligand>
</feature>
<gene>
    <name evidence="5 7" type="primary">bioH</name>
    <name evidence="7" type="ORF">BN59_02724</name>
</gene>
<dbReference type="GO" id="GO:0009102">
    <property type="term" value="P:biotin biosynthetic process"/>
    <property type="evidence" value="ECO:0007669"/>
    <property type="project" value="UniProtKB-UniRule"/>
</dbReference>
<dbReference type="HAMAP" id="MF_01260">
    <property type="entry name" value="Carboxylester"/>
    <property type="match status" value="1"/>
</dbReference>
<evidence type="ECO:0000256" key="3">
    <source>
        <dbReference type="ARBA" id="ARBA00022756"/>
    </source>
</evidence>
<evidence type="ECO:0000256" key="1">
    <source>
        <dbReference type="ARBA" id="ARBA00022487"/>
    </source>
</evidence>
<dbReference type="InterPro" id="IPR000073">
    <property type="entry name" value="AB_hydrolase_1"/>
</dbReference>
<dbReference type="EMBL" id="CCSB01000003">
    <property type="protein sequence ID" value="CDZ78414.1"/>
    <property type="molecule type" value="Genomic_DNA"/>
</dbReference>
<feature type="binding site" evidence="5">
    <location>
        <position position="220"/>
    </location>
    <ligand>
        <name>substrate</name>
    </ligand>
</feature>
<protein>
    <recommendedName>
        <fullName evidence="5">Pimeloyl-[acyl-carrier protein] methyl ester esterase</fullName>
        <ecNumber evidence="5">3.1.1.85</ecNumber>
    </recommendedName>
    <alternativeName>
        <fullName evidence="5">Biotin synthesis protein BioH</fullName>
    </alternativeName>
    <alternativeName>
        <fullName evidence="5">Carboxylesterase BioH</fullName>
    </alternativeName>
</protein>
<evidence type="ECO:0000256" key="2">
    <source>
        <dbReference type="ARBA" id="ARBA00022490"/>
    </source>
</evidence>
<evidence type="ECO:0000256" key="5">
    <source>
        <dbReference type="HAMAP-Rule" id="MF_01260"/>
    </source>
</evidence>
<keyword evidence="1 5" id="KW-0719">Serine esterase</keyword>
<comment type="subcellular location">
    <subcellularLocation>
        <location evidence="5">Cytoplasm</location>
    </subcellularLocation>
</comment>
<sequence>MNLHIEIKGQGFPLVLFHGWGFDHRIWLDLASALAKDYQLYLVDLPGFGMSPLMSWEKFKEKLLRQLPPDFAIAGWSMGGLFATRLALEEQQRVSHLVNIASSPRFIKEKSWPGVDKAIFDNFFRNLAIDPGETISQFVTLQLGKQPNRYQNQHMPETASLKAGLDILASWDLREELHQFKKPACFMFGRLDAITPRVTMTAMQKMYPTFDYVMFNKAAHMPFLSHQDEFLTILEQFFNETLFHNRH</sequence>
<organism evidence="7 8">
    <name type="scientific">Legionella massiliensis</name>
    <dbReference type="NCBI Taxonomy" id="1034943"/>
    <lineage>
        <taxon>Bacteria</taxon>
        <taxon>Pseudomonadati</taxon>
        <taxon>Pseudomonadota</taxon>
        <taxon>Gammaproteobacteria</taxon>
        <taxon>Legionellales</taxon>
        <taxon>Legionellaceae</taxon>
        <taxon>Legionella</taxon>
    </lineage>
</organism>
<dbReference type="GO" id="GO:0005737">
    <property type="term" value="C:cytoplasm"/>
    <property type="evidence" value="ECO:0007669"/>
    <property type="project" value="UniProtKB-SubCell"/>
</dbReference>
<dbReference type="PANTHER" id="PTHR43194:SF5">
    <property type="entry name" value="PIMELOYL-[ACYL-CARRIER PROTEIN] METHYL ESTER ESTERASE"/>
    <property type="match status" value="1"/>
</dbReference>
<dbReference type="Pfam" id="PF12697">
    <property type="entry name" value="Abhydrolase_6"/>
    <property type="match status" value="1"/>
</dbReference>
<name>A0A078L2U3_9GAMM</name>
<comment type="subunit">
    <text evidence="5">Monomer.</text>
</comment>
<accession>A0A078L2U3</accession>
<comment type="pathway">
    <text evidence="5">Cofactor biosynthesis; biotin biosynthesis.</text>
</comment>
<dbReference type="AlphaFoldDB" id="A0A078L2U3"/>
<dbReference type="InterPro" id="IPR010076">
    <property type="entry name" value="BioH"/>
</dbReference>